<dbReference type="Gene3D" id="3.40.50.720">
    <property type="entry name" value="NAD(P)-binding Rossmann-like Domain"/>
    <property type="match status" value="1"/>
</dbReference>
<dbReference type="InterPro" id="IPR036291">
    <property type="entry name" value="NAD(P)-bd_dom_sf"/>
</dbReference>
<proteinExistence type="inferred from homology"/>
<dbReference type="GO" id="GO:0016491">
    <property type="term" value="F:oxidoreductase activity"/>
    <property type="evidence" value="ECO:0007669"/>
    <property type="project" value="UniProtKB-KW"/>
</dbReference>
<protein>
    <submittedName>
        <fullName evidence="3">Putative oxidoreductase</fullName>
    </submittedName>
</protein>
<dbReference type="OrthoDB" id="4449798at2"/>
<dbReference type="SUPFAM" id="SSF51735">
    <property type="entry name" value="NAD(P)-binding Rossmann-fold domains"/>
    <property type="match status" value="1"/>
</dbReference>
<reference evidence="3 4" key="1">
    <citation type="submission" date="2013-02" db="EMBL/GenBank/DDBJ databases">
        <title>Whole genome shotgun sequence of Gordonia malaquae NBRC 108250.</title>
        <authorList>
            <person name="Yoshida I."/>
            <person name="Hosoyama A."/>
            <person name="Tsuchikane K."/>
            <person name="Ando Y."/>
            <person name="Baba S."/>
            <person name="Ohji S."/>
            <person name="Hamada M."/>
            <person name="Tamura T."/>
            <person name="Yamazoe A."/>
            <person name="Yamazaki S."/>
            <person name="Fujita N."/>
        </authorList>
    </citation>
    <scope>NUCLEOTIDE SEQUENCE [LARGE SCALE GENOMIC DNA]</scope>
    <source>
        <strain evidence="3 4">NBRC 108250</strain>
    </source>
</reference>
<dbReference type="InterPro" id="IPR002347">
    <property type="entry name" value="SDR_fam"/>
</dbReference>
<evidence type="ECO:0000256" key="1">
    <source>
        <dbReference type="ARBA" id="ARBA00006484"/>
    </source>
</evidence>
<organism evidence="3 4">
    <name type="scientific">Gordonia malaquae NBRC 108250</name>
    <dbReference type="NCBI Taxonomy" id="1223542"/>
    <lineage>
        <taxon>Bacteria</taxon>
        <taxon>Bacillati</taxon>
        <taxon>Actinomycetota</taxon>
        <taxon>Actinomycetes</taxon>
        <taxon>Mycobacteriales</taxon>
        <taxon>Gordoniaceae</taxon>
        <taxon>Gordonia</taxon>
    </lineage>
</organism>
<dbReference type="PANTHER" id="PTHR24320:SF148">
    <property type="entry name" value="NAD(P)-BINDING ROSSMANN-FOLD SUPERFAMILY PROTEIN"/>
    <property type="match status" value="1"/>
</dbReference>
<dbReference type="RefSeq" id="WP_008381181.1">
    <property type="nucleotide sequence ID" value="NZ_BAOP01000034.1"/>
</dbReference>
<name>M3UZK4_GORML</name>
<evidence type="ECO:0000313" key="3">
    <source>
        <dbReference type="EMBL" id="GAC81437.1"/>
    </source>
</evidence>
<dbReference type="Proteomes" id="UP000035009">
    <property type="component" value="Unassembled WGS sequence"/>
</dbReference>
<gene>
    <name evidence="3" type="ORF">GM1_034_00240</name>
</gene>
<evidence type="ECO:0000256" key="2">
    <source>
        <dbReference type="ARBA" id="ARBA00023002"/>
    </source>
</evidence>
<accession>M3UZK4</accession>
<keyword evidence="2" id="KW-0560">Oxidoreductase</keyword>
<comment type="caution">
    <text evidence="3">The sequence shown here is derived from an EMBL/GenBank/DDBJ whole genome shotgun (WGS) entry which is preliminary data.</text>
</comment>
<dbReference type="STRING" id="410332.SAMN04488550_0972"/>
<sequence length="293" mass="31184">MGGWSRDDIPAQHGRRFIITGANSGLGAETAKAVAAAGGQVTLACRNVAKARTVAEQIGPAATVAELDLSDLASVRAFADTVDEADVLVNNAGIMGVPYGRTIDGFEMQMGTNHLGHFALTALLIPKITERVVVLSSIAHRFARIDVDDLGYDRRTYRRAIAYGDSKFANMLFGLELARRFEAAGSSKIAVLAHPGYASTGLLGKTETTFDYVMKAGDLLRVGQTPAMGALPQLFAATSPAARNGTYYGPRGLGGLRGKPTVARTRRAASDQDLRDRLWSESERLTGVEFPAV</sequence>
<dbReference type="PANTHER" id="PTHR24320">
    <property type="entry name" value="RETINOL DEHYDROGENASE"/>
    <property type="match status" value="1"/>
</dbReference>
<dbReference type="NCBIfam" id="NF004846">
    <property type="entry name" value="PRK06197.1"/>
    <property type="match status" value="1"/>
</dbReference>
<dbReference type="PRINTS" id="PR00081">
    <property type="entry name" value="GDHRDH"/>
</dbReference>
<dbReference type="Pfam" id="PF00106">
    <property type="entry name" value="adh_short"/>
    <property type="match status" value="1"/>
</dbReference>
<keyword evidence="4" id="KW-1185">Reference proteome</keyword>
<dbReference type="EMBL" id="BAOP01000034">
    <property type="protein sequence ID" value="GAC81437.1"/>
    <property type="molecule type" value="Genomic_DNA"/>
</dbReference>
<dbReference type="eggNOG" id="COG1028">
    <property type="taxonomic scope" value="Bacteria"/>
</dbReference>
<comment type="similarity">
    <text evidence="1">Belongs to the short-chain dehydrogenases/reductases (SDR) family.</text>
</comment>
<dbReference type="AlphaFoldDB" id="M3UZK4"/>
<evidence type="ECO:0000313" key="4">
    <source>
        <dbReference type="Proteomes" id="UP000035009"/>
    </source>
</evidence>